<name>A0ABP7TVD3_9PSEU</name>
<dbReference type="SUPFAM" id="SSF49482">
    <property type="entry name" value="Aromatic compound dioxygenase"/>
    <property type="match status" value="1"/>
</dbReference>
<reference evidence="6" key="1">
    <citation type="journal article" date="2019" name="Int. J. Syst. Evol. Microbiol.">
        <title>The Global Catalogue of Microorganisms (GCM) 10K type strain sequencing project: providing services to taxonomists for standard genome sequencing and annotation.</title>
        <authorList>
            <consortium name="The Broad Institute Genomics Platform"/>
            <consortium name="The Broad Institute Genome Sequencing Center for Infectious Disease"/>
            <person name="Wu L."/>
            <person name="Ma J."/>
        </authorList>
    </citation>
    <scope>NUCLEOTIDE SEQUENCE [LARGE SCALE GENOMIC DNA]</scope>
    <source>
        <strain evidence="6">JCM 17342</strain>
    </source>
</reference>
<evidence type="ECO:0000313" key="6">
    <source>
        <dbReference type="Proteomes" id="UP001501747"/>
    </source>
</evidence>
<dbReference type="PANTHER" id="PTHR33711">
    <property type="entry name" value="DIOXYGENASE, PUTATIVE (AFU_ORTHOLOGUE AFUA_2G02910)-RELATED"/>
    <property type="match status" value="1"/>
</dbReference>
<dbReference type="NCBIfam" id="TIGR02423">
    <property type="entry name" value="protocat_alph"/>
    <property type="match status" value="1"/>
</dbReference>
<keyword evidence="2" id="KW-0223">Dioxygenase</keyword>
<evidence type="ECO:0000259" key="4">
    <source>
        <dbReference type="Pfam" id="PF00775"/>
    </source>
</evidence>
<gene>
    <name evidence="5" type="primary">pcaG</name>
    <name evidence="5" type="ORF">GCM10022247_65770</name>
</gene>
<sequence>MSTPAQTVGPFLHIGLTWPDGEFVVPQGNPGAVWIRGALLDGTGQPVQDGLVETWQADPDGRFDHPEDPRGAATGFRGFGRSPTTVDGHFRVLTQVPGALPGAAPHINVSVFARGLLHRVVTRIYFPQFDNASDPVFASVPRERRHTLVAQSTEDGYHFDIRLQGKEETVFFDV</sequence>
<evidence type="ECO:0000256" key="1">
    <source>
        <dbReference type="ARBA" id="ARBA00007825"/>
    </source>
</evidence>
<comment type="similarity">
    <text evidence="1">Belongs to the intradiol ring-cleavage dioxygenase family.</text>
</comment>
<dbReference type="Proteomes" id="UP001501747">
    <property type="component" value="Unassembled WGS sequence"/>
</dbReference>
<dbReference type="InterPro" id="IPR000627">
    <property type="entry name" value="Intradiol_dOase_C"/>
</dbReference>
<dbReference type="EMBL" id="BAABAL010000020">
    <property type="protein sequence ID" value="GAA4031569.1"/>
    <property type="molecule type" value="Genomic_DNA"/>
</dbReference>
<evidence type="ECO:0000313" key="5">
    <source>
        <dbReference type="EMBL" id="GAA4031569.1"/>
    </source>
</evidence>
<organism evidence="5 6">
    <name type="scientific">Allokutzneria multivorans</name>
    <dbReference type="NCBI Taxonomy" id="1142134"/>
    <lineage>
        <taxon>Bacteria</taxon>
        <taxon>Bacillati</taxon>
        <taxon>Actinomycetota</taxon>
        <taxon>Actinomycetes</taxon>
        <taxon>Pseudonocardiales</taxon>
        <taxon>Pseudonocardiaceae</taxon>
        <taxon>Allokutzneria</taxon>
    </lineage>
</organism>
<dbReference type="InterPro" id="IPR012786">
    <property type="entry name" value="Protocat_dOase_a"/>
</dbReference>
<dbReference type="InterPro" id="IPR050770">
    <property type="entry name" value="Intradiol_RC_Dioxygenase"/>
</dbReference>
<dbReference type="InterPro" id="IPR015889">
    <property type="entry name" value="Intradiol_dOase_core"/>
</dbReference>
<feature type="domain" description="Intradiol ring-cleavage dioxygenases" evidence="4">
    <location>
        <begin position="33"/>
        <end position="100"/>
    </location>
</feature>
<protein>
    <submittedName>
        <fullName evidence="5">Protocatechuate 3,4-dioxygenase subunit alpha</fullName>
    </submittedName>
</protein>
<dbReference type="Gene3D" id="2.60.130.10">
    <property type="entry name" value="Aromatic compound dioxygenase"/>
    <property type="match status" value="1"/>
</dbReference>
<comment type="caution">
    <text evidence="5">The sequence shown here is derived from an EMBL/GenBank/DDBJ whole genome shotgun (WGS) entry which is preliminary data.</text>
</comment>
<dbReference type="Pfam" id="PF00775">
    <property type="entry name" value="Dioxygenase_C"/>
    <property type="match status" value="1"/>
</dbReference>
<evidence type="ECO:0000256" key="3">
    <source>
        <dbReference type="ARBA" id="ARBA00023002"/>
    </source>
</evidence>
<keyword evidence="3" id="KW-0560">Oxidoreductase</keyword>
<proteinExistence type="inferred from homology"/>
<accession>A0ABP7TVD3</accession>
<keyword evidence="6" id="KW-1185">Reference proteome</keyword>
<dbReference type="RefSeq" id="WP_344883806.1">
    <property type="nucleotide sequence ID" value="NZ_BAABAL010000020.1"/>
</dbReference>
<dbReference type="PANTHER" id="PTHR33711:SF9">
    <property type="entry name" value="PROTOCATECHUATE 3,4-DIOXYGENASE ALPHA CHAIN"/>
    <property type="match status" value="1"/>
</dbReference>
<evidence type="ECO:0000256" key="2">
    <source>
        <dbReference type="ARBA" id="ARBA00022964"/>
    </source>
</evidence>